<keyword evidence="3" id="KW-1185">Reference proteome</keyword>
<feature type="region of interest" description="Disordered" evidence="1">
    <location>
        <begin position="20"/>
        <end position="46"/>
    </location>
</feature>
<evidence type="ECO:0000313" key="2">
    <source>
        <dbReference type="EMBL" id="MFC7088284.1"/>
    </source>
</evidence>
<reference evidence="3" key="1">
    <citation type="journal article" date="2019" name="Int. J. Syst. Evol. Microbiol.">
        <title>The Global Catalogue of Microorganisms (GCM) 10K type strain sequencing project: providing services to taxonomists for standard genome sequencing and annotation.</title>
        <authorList>
            <consortium name="The Broad Institute Genomics Platform"/>
            <consortium name="The Broad Institute Genome Sequencing Center for Infectious Disease"/>
            <person name="Wu L."/>
            <person name="Ma J."/>
        </authorList>
    </citation>
    <scope>NUCLEOTIDE SEQUENCE [LARGE SCALE GENOMIC DNA]</scope>
    <source>
        <strain evidence="3">CGMCC 1.13666</strain>
    </source>
</reference>
<protein>
    <submittedName>
        <fullName evidence="2">Uncharacterized protein</fullName>
    </submittedName>
</protein>
<dbReference type="EMBL" id="JBHSZP010000002">
    <property type="protein sequence ID" value="MFC7088284.1"/>
    <property type="molecule type" value="Genomic_DNA"/>
</dbReference>
<proteinExistence type="predicted"/>
<evidence type="ECO:0000313" key="3">
    <source>
        <dbReference type="Proteomes" id="UP001596411"/>
    </source>
</evidence>
<dbReference type="RefSeq" id="WP_346061564.1">
    <property type="nucleotide sequence ID" value="NZ_BAAADR010000004.1"/>
</dbReference>
<dbReference type="Proteomes" id="UP001596411">
    <property type="component" value="Unassembled WGS sequence"/>
</dbReference>
<gene>
    <name evidence="2" type="ORF">ACFQH5_01815</name>
</gene>
<evidence type="ECO:0000256" key="1">
    <source>
        <dbReference type="SAM" id="MobiDB-lite"/>
    </source>
</evidence>
<name>A0ABW2EW76_9GAMM</name>
<comment type="caution">
    <text evidence="2">The sequence shown here is derived from an EMBL/GenBank/DDBJ whole genome shotgun (WGS) entry which is preliminary data.</text>
</comment>
<sequence length="324" mass="35417">MKIGSQVSAYVQSSKQINNAKESGGVVSGSKSADEAKASPPAGSTSVTISGRALMLSRLFLTEDATSEPPVLPGSQGMGQYGAMLPHHFLTRDDRSLLAEMYEFADEQGADLKHVDRLAWDLGLYRQRNDGKAIANFNDGRSYDLEGRVRTVSFTDKDTATAERILQSDALNSTQLDQGFLSYILDPGYGFTHGSDFEFLEQMVTRFSSRGSEAATLDPKFSTYVRIENNYILHTADEITLQPFEPDITNVNGVWSVTEKGAAAGITLDQVIGNTQRSLATSAGQEQNQYILDAFFGKSDEKAPERGLLSRLIELMKTSNTKRG</sequence>
<organism evidence="2 3">
    <name type="scientific">Halomonas salifodinae</name>
    <dbReference type="NCBI Taxonomy" id="438745"/>
    <lineage>
        <taxon>Bacteria</taxon>
        <taxon>Pseudomonadati</taxon>
        <taxon>Pseudomonadota</taxon>
        <taxon>Gammaproteobacteria</taxon>
        <taxon>Oceanospirillales</taxon>
        <taxon>Halomonadaceae</taxon>
        <taxon>Halomonas</taxon>
    </lineage>
</organism>
<accession>A0ABW2EW76</accession>